<feature type="non-terminal residue" evidence="2">
    <location>
        <position position="1"/>
    </location>
</feature>
<name>A0A9P7K859_9AGAR</name>
<dbReference type="EMBL" id="JABCKV010001988">
    <property type="protein sequence ID" value="KAG5639824.1"/>
    <property type="molecule type" value="Genomic_DNA"/>
</dbReference>
<feature type="compositionally biased region" description="Polar residues" evidence="1">
    <location>
        <begin position="1"/>
        <end position="21"/>
    </location>
</feature>
<comment type="caution">
    <text evidence="2">The sequence shown here is derived from an EMBL/GenBank/DDBJ whole genome shotgun (WGS) entry which is preliminary data.</text>
</comment>
<protein>
    <submittedName>
        <fullName evidence="2">Uncharacterized protein</fullName>
    </submittedName>
</protein>
<evidence type="ECO:0000256" key="1">
    <source>
        <dbReference type="SAM" id="MobiDB-lite"/>
    </source>
</evidence>
<reference evidence="2" key="1">
    <citation type="submission" date="2020-07" db="EMBL/GenBank/DDBJ databases">
        <authorList>
            <person name="Nieuwenhuis M."/>
            <person name="Van De Peppel L.J.J."/>
        </authorList>
    </citation>
    <scope>NUCLEOTIDE SEQUENCE</scope>
    <source>
        <strain evidence="2">AP01</strain>
        <tissue evidence="2">Mycelium</tissue>
    </source>
</reference>
<accession>A0A9P7K859</accession>
<dbReference type="AlphaFoldDB" id="A0A9P7K859"/>
<reference evidence="2" key="2">
    <citation type="submission" date="2021-10" db="EMBL/GenBank/DDBJ databases">
        <title>Phylogenomics reveals ancestral predisposition of the termite-cultivated fungus Termitomyces towards a domesticated lifestyle.</title>
        <authorList>
            <person name="Auxier B."/>
            <person name="Grum-Grzhimaylo A."/>
            <person name="Cardenas M.E."/>
            <person name="Lodge J.D."/>
            <person name="Laessoe T."/>
            <person name="Pedersen O."/>
            <person name="Smith M.E."/>
            <person name="Kuyper T.W."/>
            <person name="Franco-Molano E.A."/>
            <person name="Baroni T.J."/>
            <person name="Aanen D.K."/>
        </authorList>
    </citation>
    <scope>NUCLEOTIDE SEQUENCE</scope>
    <source>
        <strain evidence="2">AP01</strain>
        <tissue evidence="2">Mycelium</tissue>
    </source>
</reference>
<feature type="compositionally biased region" description="Basic and acidic residues" evidence="1">
    <location>
        <begin position="24"/>
        <end position="38"/>
    </location>
</feature>
<evidence type="ECO:0000313" key="2">
    <source>
        <dbReference type="EMBL" id="KAG5639824.1"/>
    </source>
</evidence>
<organism evidence="2 3">
    <name type="scientific">Asterophora parasitica</name>
    <dbReference type="NCBI Taxonomy" id="117018"/>
    <lineage>
        <taxon>Eukaryota</taxon>
        <taxon>Fungi</taxon>
        <taxon>Dikarya</taxon>
        <taxon>Basidiomycota</taxon>
        <taxon>Agaricomycotina</taxon>
        <taxon>Agaricomycetes</taxon>
        <taxon>Agaricomycetidae</taxon>
        <taxon>Agaricales</taxon>
        <taxon>Tricholomatineae</taxon>
        <taxon>Lyophyllaceae</taxon>
        <taxon>Asterophora</taxon>
    </lineage>
</organism>
<evidence type="ECO:0000313" key="3">
    <source>
        <dbReference type="Proteomes" id="UP000775547"/>
    </source>
</evidence>
<sequence length="77" mass="8649">DSSPKSGSTDEAQSGQRVSTQKKLRVDSKERSVARGDGECAVSWERLEEYFMKDVARETIMQRDRPMKGANIVLSDL</sequence>
<feature type="region of interest" description="Disordered" evidence="1">
    <location>
        <begin position="1"/>
        <end position="38"/>
    </location>
</feature>
<dbReference type="Proteomes" id="UP000775547">
    <property type="component" value="Unassembled WGS sequence"/>
</dbReference>
<keyword evidence="3" id="KW-1185">Reference proteome</keyword>
<gene>
    <name evidence="2" type="ORF">DXG03_003067</name>
</gene>
<proteinExistence type="predicted"/>